<comment type="caution">
    <text evidence="1">The sequence shown here is derived from an EMBL/GenBank/DDBJ whole genome shotgun (WGS) entry which is preliminary data.</text>
</comment>
<protein>
    <submittedName>
        <fullName evidence="1">Uncharacterized protein</fullName>
    </submittedName>
</protein>
<keyword evidence="2" id="KW-1185">Reference proteome</keyword>
<evidence type="ECO:0000313" key="2">
    <source>
        <dbReference type="Proteomes" id="UP000821865"/>
    </source>
</evidence>
<proteinExistence type="predicted"/>
<evidence type="ECO:0000313" key="1">
    <source>
        <dbReference type="EMBL" id="KAH7971464.1"/>
    </source>
</evidence>
<dbReference type="Proteomes" id="UP000821865">
    <property type="component" value="Chromosome 11"/>
</dbReference>
<organism evidence="1 2">
    <name type="scientific">Dermacentor silvarum</name>
    <name type="common">Tick</name>
    <dbReference type="NCBI Taxonomy" id="543639"/>
    <lineage>
        <taxon>Eukaryota</taxon>
        <taxon>Metazoa</taxon>
        <taxon>Ecdysozoa</taxon>
        <taxon>Arthropoda</taxon>
        <taxon>Chelicerata</taxon>
        <taxon>Arachnida</taxon>
        <taxon>Acari</taxon>
        <taxon>Parasitiformes</taxon>
        <taxon>Ixodida</taxon>
        <taxon>Ixodoidea</taxon>
        <taxon>Ixodidae</taxon>
        <taxon>Rhipicephalinae</taxon>
        <taxon>Dermacentor</taxon>
    </lineage>
</organism>
<dbReference type="EMBL" id="CM023480">
    <property type="protein sequence ID" value="KAH7971464.1"/>
    <property type="molecule type" value="Genomic_DNA"/>
</dbReference>
<gene>
    <name evidence="1" type="ORF">HPB49_024417</name>
</gene>
<name>A0ACB8DLK0_DERSI</name>
<reference evidence="1" key="1">
    <citation type="submission" date="2020-05" db="EMBL/GenBank/DDBJ databases">
        <title>Large-scale comparative analyses of tick genomes elucidate their genetic diversity and vector capacities.</title>
        <authorList>
            <person name="Jia N."/>
            <person name="Wang J."/>
            <person name="Shi W."/>
            <person name="Du L."/>
            <person name="Sun Y."/>
            <person name="Zhan W."/>
            <person name="Jiang J."/>
            <person name="Wang Q."/>
            <person name="Zhang B."/>
            <person name="Ji P."/>
            <person name="Sakyi L.B."/>
            <person name="Cui X."/>
            <person name="Yuan T."/>
            <person name="Jiang B."/>
            <person name="Yang W."/>
            <person name="Lam T.T.-Y."/>
            <person name="Chang Q."/>
            <person name="Ding S."/>
            <person name="Wang X."/>
            <person name="Zhu J."/>
            <person name="Ruan X."/>
            <person name="Zhao L."/>
            <person name="Wei J."/>
            <person name="Que T."/>
            <person name="Du C."/>
            <person name="Cheng J."/>
            <person name="Dai P."/>
            <person name="Han X."/>
            <person name="Huang E."/>
            <person name="Gao Y."/>
            <person name="Liu J."/>
            <person name="Shao H."/>
            <person name="Ye R."/>
            <person name="Li L."/>
            <person name="Wei W."/>
            <person name="Wang X."/>
            <person name="Wang C."/>
            <person name="Yang T."/>
            <person name="Huo Q."/>
            <person name="Li W."/>
            <person name="Guo W."/>
            <person name="Chen H."/>
            <person name="Zhou L."/>
            <person name="Ni X."/>
            <person name="Tian J."/>
            <person name="Zhou Y."/>
            <person name="Sheng Y."/>
            <person name="Liu T."/>
            <person name="Pan Y."/>
            <person name="Xia L."/>
            <person name="Li J."/>
            <person name="Zhao F."/>
            <person name="Cao W."/>
        </authorList>
    </citation>
    <scope>NUCLEOTIDE SEQUENCE</scope>
    <source>
        <strain evidence="1">Dsil-2018</strain>
    </source>
</reference>
<accession>A0ACB8DLK0</accession>
<sequence>MMQLRHPLGRVEWVHQALYADHITIWTTEESLGEMEDHLQRAAFIVDYTLAVVSNALLRNRNVCSPSVLTSTGLSPAARAKLTVSPISRHMHPTRHTARRDHRSGYLRRDYPVGCSTVRVLFTDASPADERGGVTVVVDSDLMTVFAASERTLTNISLLEERAIARAILSTSSLPPSTPNHILTDSQAACRRFLFNTLHPTTTSLLESFLSSTSHTFRLVWVPGHAAIPGNERAHALARELSYRAAGDRSAIIRPQPFSYASQLAEMRLTRQHYPPPHPSLTRRQAVCWRQLQKNTFPTPLFYSYLYPCHGPAQCPHCGDRPTLLHMVWLCQDIPKVPPVPNPTLTS</sequence>